<gene>
    <name evidence="1" type="ORF">B296_00026158</name>
</gene>
<dbReference type="AlphaFoldDB" id="A0A426X1P9"/>
<name>A0A426X1P9_ENSVE</name>
<proteinExistence type="predicted"/>
<comment type="caution">
    <text evidence="1">The sequence shown here is derived from an EMBL/GenBank/DDBJ whole genome shotgun (WGS) entry which is preliminary data.</text>
</comment>
<sequence length="75" mass="7869">MQAAATSAASPHCCLSSLPLSSPAEPRCSPAAATLAIQRRYYCSLQRRPATPAIRCRSPCQTPAASFSSLIVTAF</sequence>
<dbReference type="EMBL" id="AMZH03029174">
    <property type="protein sequence ID" value="RRT33394.1"/>
    <property type="molecule type" value="Genomic_DNA"/>
</dbReference>
<accession>A0A426X1P9</accession>
<protein>
    <submittedName>
        <fullName evidence="1">Uncharacterized protein</fullName>
    </submittedName>
</protein>
<organism evidence="1 2">
    <name type="scientific">Ensete ventricosum</name>
    <name type="common">Abyssinian banana</name>
    <name type="synonym">Musa ensete</name>
    <dbReference type="NCBI Taxonomy" id="4639"/>
    <lineage>
        <taxon>Eukaryota</taxon>
        <taxon>Viridiplantae</taxon>
        <taxon>Streptophyta</taxon>
        <taxon>Embryophyta</taxon>
        <taxon>Tracheophyta</taxon>
        <taxon>Spermatophyta</taxon>
        <taxon>Magnoliopsida</taxon>
        <taxon>Liliopsida</taxon>
        <taxon>Zingiberales</taxon>
        <taxon>Musaceae</taxon>
        <taxon>Ensete</taxon>
    </lineage>
</organism>
<dbReference type="Proteomes" id="UP000287651">
    <property type="component" value="Unassembled WGS sequence"/>
</dbReference>
<evidence type="ECO:0000313" key="1">
    <source>
        <dbReference type="EMBL" id="RRT33394.1"/>
    </source>
</evidence>
<evidence type="ECO:0000313" key="2">
    <source>
        <dbReference type="Proteomes" id="UP000287651"/>
    </source>
</evidence>
<reference evidence="1 2" key="1">
    <citation type="journal article" date="2014" name="Agronomy (Basel)">
        <title>A Draft Genome Sequence for Ensete ventricosum, the Drought-Tolerant Tree Against Hunger.</title>
        <authorList>
            <person name="Harrison J."/>
            <person name="Moore K.A."/>
            <person name="Paszkiewicz K."/>
            <person name="Jones T."/>
            <person name="Grant M."/>
            <person name="Ambacheew D."/>
            <person name="Muzemil S."/>
            <person name="Studholme D.J."/>
        </authorList>
    </citation>
    <scope>NUCLEOTIDE SEQUENCE [LARGE SCALE GENOMIC DNA]</scope>
</reference>